<dbReference type="CDD" id="cd13563">
    <property type="entry name" value="PBP2_SsuA_like_6"/>
    <property type="match status" value="1"/>
</dbReference>
<keyword evidence="3" id="KW-0732">Signal</keyword>
<dbReference type="SUPFAM" id="SSF53850">
    <property type="entry name" value="Periplasmic binding protein-like II"/>
    <property type="match status" value="1"/>
</dbReference>
<dbReference type="InterPro" id="IPR001638">
    <property type="entry name" value="Solute-binding_3/MltF_N"/>
</dbReference>
<evidence type="ECO:0000313" key="5">
    <source>
        <dbReference type="EMBL" id="OIR06531.1"/>
    </source>
</evidence>
<comment type="subcellular location">
    <subcellularLocation>
        <location evidence="1">Periplasm</location>
    </subcellularLocation>
</comment>
<evidence type="ECO:0000256" key="1">
    <source>
        <dbReference type="ARBA" id="ARBA00004418"/>
    </source>
</evidence>
<evidence type="ECO:0000256" key="3">
    <source>
        <dbReference type="ARBA" id="ARBA00022729"/>
    </source>
</evidence>
<dbReference type="EMBL" id="MLJW01000043">
    <property type="protein sequence ID" value="OIR06531.1"/>
    <property type="molecule type" value="Genomic_DNA"/>
</dbReference>
<accession>A0A1J5SF37</accession>
<feature type="domain" description="Solute-binding protein family 3/N-terminal" evidence="4">
    <location>
        <begin position="43"/>
        <end position="244"/>
    </location>
</feature>
<evidence type="ECO:0000256" key="2">
    <source>
        <dbReference type="ARBA" id="ARBA00010742"/>
    </source>
</evidence>
<protein>
    <submittedName>
        <fullName evidence="5">Putative aliphatic sulfonates-binding protein</fullName>
    </submittedName>
</protein>
<name>A0A1J5SF37_9ZZZZ</name>
<dbReference type="Gene3D" id="3.40.190.10">
    <property type="entry name" value="Periplasmic binding protein-like II"/>
    <property type="match status" value="2"/>
</dbReference>
<proteinExistence type="inferred from homology"/>
<gene>
    <name evidence="5" type="primary">ssuA_4</name>
    <name evidence="5" type="ORF">GALL_114490</name>
</gene>
<sequence length="333" mass="35409">MKLIGLTFAGRLTRGLLLAALATVSLSAAPLRIAFSDWPGWTAFEIASQKGWFKQAGVDVKLLWFEYMPSIDAFTAGKVDGVMVTNGDGLVTASSGAKNVAVMLTDYSNGNDMIVAKPGIESVKDLKGKKIGVELTLVEHLMLLNALKQNGMSEKDVQLVNTPTNQTPQVLASGQVDAIAAWYPNSGQALKSLAGSKAIYTSANAPGLIYDCVVASPQSLAEHRDEWKKFIGVWNRIVAYLNDPATRADGIRIMAARAGVDPAEYAAAMKGTRLLTLQEGLKVMQSTSTGLDSLSGSDAVANAFNVKNAVYKTPQDIPSSFDASLVDEVVHGK</sequence>
<dbReference type="PANTHER" id="PTHR30024">
    <property type="entry name" value="ALIPHATIC SULFONATES-BINDING PROTEIN-RELATED"/>
    <property type="match status" value="1"/>
</dbReference>
<comment type="similarity">
    <text evidence="2">Belongs to the bacterial solute-binding protein SsuA/TauA family.</text>
</comment>
<dbReference type="InterPro" id="IPR015168">
    <property type="entry name" value="SsuA/THI5"/>
</dbReference>
<comment type="caution">
    <text evidence="5">The sequence shown here is derived from an EMBL/GenBank/DDBJ whole genome shotgun (WGS) entry which is preliminary data.</text>
</comment>
<organism evidence="5">
    <name type="scientific">mine drainage metagenome</name>
    <dbReference type="NCBI Taxonomy" id="410659"/>
    <lineage>
        <taxon>unclassified sequences</taxon>
        <taxon>metagenomes</taxon>
        <taxon>ecological metagenomes</taxon>
    </lineage>
</organism>
<dbReference type="Pfam" id="PF09084">
    <property type="entry name" value="NMT1"/>
    <property type="match status" value="1"/>
</dbReference>
<dbReference type="AlphaFoldDB" id="A0A1J5SF37"/>
<dbReference type="PANTHER" id="PTHR30024:SF47">
    <property type="entry name" value="TAURINE-BINDING PERIPLASMIC PROTEIN"/>
    <property type="match status" value="1"/>
</dbReference>
<dbReference type="GO" id="GO:0042597">
    <property type="term" value="C:periplasmic space"/>
    <property type="evidence" value="ECO:0007669"/>
    <property type="project" value="UniProtKB-SubCell"/>
</dbReference>
<reference evidence="5" key="1">
    <citation type="submission" date="2016-10" db="EMBL/GenBank/DDBJ databases">
        <title>Sequence of Gallionella enrichment culture.</title>
        <authorList>
            <person name="Poehlein A."/>
            <person name="Muehling M."/>
            <person name="Daniel R."/>
        </authorList>
    </citation>
    <scope>NUCLEOTIDE SEQUENCE</scope>
</reference>
<evidence type="ECO:0000259" key="4">
    <source>
        <dbReference type="SMART" id="SM00062"/>
    </source>
</evidence>
<dbReference type="SMART" id="SM00062">
    <property type="entry name" value="PBPb"/>
    <property type="match status" value="1"/>
</dbReference>